<keyword evidence="3" id="KW-1185">Reference proteome</keyword>
<evidence type="ECO:0000259" key="1">
    <source>
        <dbReference type="PROSITE" id="PS50206"/>
    </source>
</evidence>
<keyword evidence="2" id="KW-0808">Transferase</keyword>
<dbReference type="EMBL" id="QTTN01000001">
    <property type="protein sequence ID" value="REE94240.1"/>
    <property type="molecule type" value="Genomic_DNA"/>
</dbReference>
<dbReference type="PANTHER" id="PTHR43031:SF1">
    <property type="entry name" value="PYRIDINE NUCLEOTIDE-DISULPHIDE OXIDOREDUCTASE"/>
    <property type="match status" value="1"/>
</dbReference>
<dbReference type="InterPro" id="IPR050229">
    <property type="entry name" value="GlpE_sulfurtransferase"/>
</dbReference>
<name>A0A3D9SIV0_9BACL</name>
<feature type="domain" description="Rhodanese" evidence="1">
    <location>
        <begin position="25"/>
        <end position="104"/>
    </location>
</feature>
<dbReference type="Gene3D" id="3.40.250.10">
    <property type="entry name" value="Rhodanese-like domain"/>
    <property type="match status" value="1"/>
</dbReference>
<comment type="caution">
    <text evidence="2">The sequence shown here is derived from an EMBL/GenBank/DDBJ whole genome shotgun (WGS) entry which is preliminary data.</text>
</comment>
<dbReference type="CDD" id="cd00158">
    <property type="entry name" value="RHOD"/>
    <property type="match status" value="1"/>
</dbReference>
<evidence type="ECO:0000313" key="3">
    <source>
        <dbReference type="Proteomes" id="UP000256304"/>
    </source>
</evidence>
<dbReference type="PROSITE" id="PS50206">
    <property type="entry name" value="RHODANESE_3"/>
    <property type="match status" value="1"/>
</dbReference>
<evidence type="ECO:0000313" key="2">
    <source>
        <dbReference type="EMBL" id="REE94240.1"/>
    </source>
</evidence>
<protein>
    <submittedName>
        <fullName evidence="2">Rhodanese-related sulfurtransferase</fullName>
    </submittedName>
</protein>
<gene>
    <name evidence="2" type="ORF">A8990_10131</name>
</gene>
<dbReference type="SMART" id="SM00450">
    <property type="entry name" value="RHOD"/>
    <property type="match status" value="1"/>
</dbReference>
<dbReference type="GO" id="GO:0016740">
    <property type="term" value="F:transferase activity"/>
    <property type="evidence" value="ECO:0007669"/>
    <property type="project" value="UniProtKB-KW"/>
</dbReference>
<sequence length="108" mass="12391">MEQWNNMRPETFLQLVKTGELSVDQIIDVREQEEWNYYHLDRSTLMPLSSFEESFESITKEKPVYIVCAHGVRSAAVCRYLSERGYGNLTNVVGGMAAVSSLEGFQYD</sequence>
<reference evidence="2 3" key="1">
    <citation type="submission" date="2018-08" db="EMBL/GenBank/DDBJ databases">
        <title>Genomic Encyclopedia of Type Strains, Phase III (KMG-III): the genomes of soil and plant-associated and newly described type strains.</title>
        <authorList>
            <person name="Whitman W."/>
        </authorList>
    </citation>
    <scope>NUCLEOTIDE SEQUENCE [LARGE SCALE GENOMIC DNA]</scope>
    <source>
        <strain evidence="2 3">CGMCC 1.10966</strain>
    </source>
</reference>
<dbReference type="InterPro" id="IPR036873">
    <property type="entry name" value="Rhodanese-like_dom_sf"/>
</dbReference>
<dbReference type="Proteomes" id="UP000256304">
    <property type="component" value="Unassembled WGS sequence"/>
</dbReference>
<proteinExistence type="predicted"/>
<dbReference type="SUPFAM" id="SSF52821">
    <property type="entry name" value="Rhodanese/Cell cycle control phosphatase"/>
    <property type="match status" value="1"/>
</dbReference>
<dbReference type="AlphaFoldDB" id="A0A3D9SIV0"/>
<dbReference type="Pfam" id="PF00581">
    <property type="entry name" value="Rhodanese"/>
    <property type="match status" value="1"/>
</dbReference>
<organism evidence="2 3">
    <name type="scientific">Paenibacillus taihuensis</name>
    <dbReference type="NCBI Taxonomy" id="1156355"/>
    <lineage>
        <taxon>Bacteria</taxon>
        <taxon>Bacillati</taxon>
        <taxon>Bacillota</taxon>
        <taxon>Bacilli</taxon>
        <taxon>Bacillales</taxon>
        <taxon>Paenibacillaceae</taxon>
        <taxon>Paenibacillus</taxon>
    </lineage>
</organism>
<dbReference type="InterPro" id="IPR001763">
    <property type="entry name" value="Rhodanese-like_dom"/>
</dbReference>
<dbReference type="RefSeq" id="WP_245995783.1">
    <property type="nucleotide sequence ID" value="NZ_QTTN01000001.1"/>
</dbReference>
<dbReference type="PANTHER" id="PTHR43031">
    <property type="entry name" value="FAD-DEPENDENT OXIDOREDUCTASE"/>
    <property type="match status" value="1"/>
</dbReference>
<accession>A0A3D9SIV0</accession>